<dbReference type="OrthoDB" id="5309037at2759"/>
<proteinExistence type="predicted"/>
<feature type="compositionally biased region" description="Basic residues" evidence="1">
    <location>
        <begin position="71"/>
        <end position="80"/>
    </location>
</feature>
<accession>A0A1J7JH78</accession>
<keyword evidence="4" id="KW-1185">Reference proteome</keyword>
<feature type="region of interest" description="Disordered" evidence="1">
    <location>
        <begin position="193"/>
        <end position="216"/>
    </location>
</feature>
<organism evidence="3 4">
    <name type="scientific">Coniochaeta ligniaria NRRL 30616</name>
    <dbReference type="NCBI Taxonomy" id="1408157"/>
    <lineage>
        <taxon>Eukaryota</taxon>
        <taxon>Fungi</taxon>
        <taxon>Dikarya</taxon>
        <taxon>Ascomycota</taxon>
        <taxon>Pezizomycotina</taxon>
        <taxon>Sordariomycetes</taxon>
        <taxon>Sordariomycetidae</taxon>
        <taxon>Coniochaetales</taxon>
        <taxon>Coniochaetaceae</taxon>
        <taxon>Coniochaeta</taxon>
    </lineage>
</organism>
<dbReference type="STRING" id="1408157.A0A1J7JH78"/>
<evidence type="ECO:0000313" key="3">
    <source>
        <dbReference type="EMBL" id="OIW26978.1"/>
    </source>
</evidence>
<sequence>MNYASMIEEKRLKQGFIIATLISTIVGTFTTGINLFDRIADKRRQHKTDHGQDEKIKELERRVNEAESRRSSNRSRSPPRRRGDDDLRGSLEYGGAIVRKEYDRDYAEIGPRFAEGDLIAQNQLQSQVIILQGTVIKLLEEALLTGRPPDVQVLLNASEFAREGSIRALRDQYQRLLQAAPIQRPMGPVRRISSTPALRDNSSASSSAAAATGWTDRRRPQKAIAFNNPGPLFCPYAEDLQRTSRPLDRAFVGRGTCGPCPACGAIVATEGEGRRSWNIVKEVVRERRSRGPSEGAEVVEIVQDRTYVLTDRFIVKCHREGAGFACYLCFQHRDRDALCKGVQSLVTHVLEKHDVSEYETDPDIRDVTSAYR</sequence>
<evidence type="ECO:0000256" key="2">
    <source>
        <dbReference type="SAM" id="Phobius"/>
    </source>
</evidence>
<name>A0A1J7JH78_9PEZI</name>
<dbReference type="Proteomes" id="UP000182658">
    <property type="component" value="Unassembled WGS sequence"/>
</dbReference>
<feature type="transmembrane region" description="Helical" evidence="2">
    <location>
        <begin position="15"/>
        <end position="36"/>
    </location>
</feature>
<protein>
    <submittedName>
        <fullName evidence="3">Uncharacterized protein</fullName>
    </submittedName>
</protein>
<feature type="compositionally biased region" description="Basic and acidic residues" evidence="1">
    <location>
        <begin position="44"/>
        <end position="70"/>
    </location>
</feature>
<dbReference type="PANTHER" id="PTHR42354">
    <property type="entry name" value="C2H2-TYPE DOMAIN-CONTAINING PROTEIN"/>
    <property type="match status" value="1"/>
</dbReference>
<dbReference type="InParanoid" id="A0A1J7JH78"/>
<feature type="region of interest" description="Disordered" evidence="1">
    <location>
        <begin position="44"/>
        <end position="88"/>
    </location>
</feature>
<keyword evidence="2" id="KW-0472">Membrane</keyword>
<evidence type="ECO:0000256" key="1">
    <source>
        <dbReference type="SAM" id="MobiDB-lite"/>
    </source>
</evidence>
<keyword evidence="2" id="KW-1133">Transmembrane helix</keyword>
<dbReference type="EMBL" id="KV875100">
    <property type="protein sequence ID" value="OIW26978.1"/>
    <property type="molecule type" value="Genomic_DNA"/>
</dbReference>
<dbReference type="AlphaFoldDB" id="A0A1J7JH78"/>
<reference evidence="3 4" key="1">
    <citation type="submission" date="2016-10" db="EMBL/GenBank/DDBJ databases">
        <title>Draft genome sequence of Coniochaeta ligniaria NRRL30616, a lignocellulolytic fungus for bioabatement of inhibitors in plant biomass hydrolysates.</title>
        <authorList>
            <consortium name="DOE Joint Genome Institute"/>
            <person name="Jimenez D.J."/>
            <person name="Hector R.E."/>
            <person name="Riley R."/>
            <person name="Sun H."/>
            <person name="Grigoriev I.V."/>
            <person name="Van Elsas J.D."/>
            <person name="Nichols N.N."/>
        </authorList>
    </citation>
    <scope>NUCLEOTIDE SEQUENCE [LARGE SCALE GENOMIC DNA]</scope>
    <source>
        <strain evidence="3 4">NRRL 30616</strain>
    </source>
</reference>
<dbReference type="PANTHER" id="PTHR42354:SF1">
    <property type="entry name" value="C2H2-TYPE DOMAIN-CONTAINING PROTEIN"/>
    <property type="match status" value="1"/>
</dbReference>
<keyword evidence="2" id="KW-0812">Transmembrane</keyword>
<gene>
    <name evidence="3" type="ORF">CONLIGDRAFT_635200</name>
</gene>
<feature type="compositionally biased region" description="Low complexity" evidence="1">
    <location>
        <begin position="202"/>
        <end position="211"/>
    </location>
</feature>
<evidence type="ECO:0000313" key="4">
    <source>
        <dbReference type="Proteomes" id="UP000182658"/>
    </source>
</evidence>